<evidence type="ECO:0000256" key="2">
    <source>
        <dbReference type="ARBA" id="ARBA00022643"/>
    </source>
</evidence>
<evidence type="ECO:0000313" key="4">
    <source>
        <dbReference type="EMBL" id="OCF34613.1"/>
    </source>
</evidence>
<dbReference type="PANTHER" id="PTHR32332:SF31">
    <property type="entry name" value="2-NITROPROPANE DIOXYGENASE FAMILY, PUTATIVE (AFU_ORTHOLOGUE AFUA_2G09850)-RELATED"/>
    <property type="match status" value="1"/>
</dbReference>
<dbReference type="SUPFAM" id="SSF51412">
    <property type="entry name" value="Inosine monophosphate dehydrogenase (IMPDH)"/>
    <property type="match status" value="1"/>
</dbReference>
<dbReference type="GO" id="GO:0051213">
    <property type="term" value="F:dioxygenase activity"/>
    <property type="evidence" value="ECO:0007669"/>
    <property type="project" value="UniProtKB-KW"/>
</dbReference>
<proteinExistence type="predicted"/>
<dbReference type="Proteomes" id="UP000092666">
    <property type="component" value="Unassembled WGS sequence"/>
</dbReference>
<reference evidence="4 5" key="1">
    <citation type="submission" date="2013-07" db="EMBL/GenBank/DDBJ databases">
        <title>The Genome Sequence of Cryptococcus heveanensis BCC8398.</title>
        <authorList>
            <consortium name="The Broad Institute Genome Sequencing Platform"/>
            <person name="Cuomo C."/>
            <person name="Litvintseva A."/>
            <person name="Chen Y."/>
            <person name="Heitman J."/>
            <person name="Sun S."/>
            <person name="Springer D."/>
            <person name="Dromer F."/>
            <person name="Young S.K."/>
            <person name="Zeng Q."/>
            <person name="Gargeya S."/>
            <person name="Fitzgerald M."/>
            <person name="Abouelleil A."/>
            <person name="Alvarado L."/>
            <person name="Berlin A.M."/>
            <person name="Chapman S.B."/>
            <person name="Dewar J."/>
            <person name="Goldberg J."/>
            <person name="Griggs A."/>
            <person name="Gujja S."/>
            <person name="Hansen M."/>
            <person name="Howarth C."/>
            <person name="Imamovic A."/>
            <person name="Larimer J."/>
            <person name="McCowan C."/>
            <person name="Murphy C."/>
            <person name="Pearson M."/>
            <person name="Priest M."/>
            <person name="Roberts A."/>
            <person name="Saif S."/>
            <person name="Shea T."/>
            <person name="Sykes S."/>
            <person name="Wortman J."/>
            <person name="Nusbaum C."/>
            <person name="Birren B."/>
        </authorList>
    </citation>
    <scope>NUCLEOTIDE SEQUENCE [LARGE SCALE GENOMIC DNA]</scope>
    <source>
        <strain evidence="4 5">BCC8398</strain>
    </source>
</reference>
<evidence type="ECO:0000256" key="3">
    <source>
        <dbReference type="ARBA" id="ARBA00023002"/>
    </source>
</evidence>
<organism evidence="4 5">
    <name type="scientific">Kwoniella heveanensis BCC8398</name>
    <dbReference type="NCBI Taxonomy" id="1296120"/>
    <lineage>
        <taxon>Eukaryota</taxon>
        <taxon>Fungi</taxon>
        <taxon>Dikarya</taxon>
        <taxon>Basidiomycota</taxon>
        <taxon>Agaricomycotina</taxon>
        <taxon>Tremellomycetes</taxon>
        <taxon>Tremellales</taxon>
        <taxon>Cryptococcaceae</taxon>
        <taxon>Kwoniella</taxon>
    </lineage>
</organism>
<dbReference type="InterPro" id="IPR013785">
    <property type="entry name" value="Aldolase_TIM"/>
</dbReference>
<gene>
    <name evidence="4" type="ORF">I316_03654</name>
</gene>
<dbReference type="Pfam" id="PF03060">
    <property type="entry name" value="NMO"/>
    <property type="match status" value="1"/>
</dbReference>
<evidence type="ECO:0000313" key="5">
    <source>
        <dbReference type="Proteomes" id="UP000092666"/>
    </source>
</evidence>
<evidence type="ECO:0000256" key="1">
    <source>
        <dbReference type="ARBA" id="ARBA00022630"/>
    </source>
</evidence>
<protein>
    <submittedName>
        <fullName evidence="4">2-nitropropane dioxygenase</fullName>
    </submittedName>
</protein>
<dbReference type="STRING" id="1296120.A0A1B9GU87"/>
<name>A0A1B9GU87_9TREE</name>
<keyword evidence="4" id="KW-0223">Dioxygenase</keyword>
<dbReference type="PANTHER" id="PTHR32332">
    <property type="entry name" value="2-NITROPROPANE DIOXYGENASE"/>
    <property type="match status" value="1"/>
</dbReference>
<dbReference type="EMBL" id="KV700124">
    <property type="protein sequence ID" value="OCF34613.1"/>
    <property type="molecule type" value="Genomic_DNA"/>
</dbReference>
<keyword evidence="5" id="KW-1185">Reference proteome</keyword>
<dbReference type="InterPro" id="IPR004136">
    <property type="entry name" value="NMO"/>
</dbReference>
<dbReference type="Gene3D" id="3.20.20.70">
    <property type="entry name" value="Aldolase class I"/>
    <property type="match status" value="1"/>
</dbReference>
<accession>A0A1B9GU87</accession>
<reference evidence="5" key="2">
    <citation type="submission" date="2013-12" db="EMBL/GenBank/DDBJ databases">
        <title>Evolution of pathogenesis and genome organization in the Tremellales.</title>
        <authorList>
            <person name="Cuomo C."/>
            <person name="Litvintseva A."/>
            <person name="Heitman J."/>
            <person name="Chen Y."/>
            <person name="Sun S."/>
            <person name="Springer D."/>
            <person name="Dromer F."/>
            <person name="Young S."/>
            <person name="Zeng Q."/>
            <person name="Chapman S."/>
            <person name="Gujja S."/>
            <person name="Saif S."/>
            <person name="Birren B."/>
        </authorList>
    </citation>
    <scope>NUCLEOTIDE SEQUENCE [LARGE SCALE GENOMIC DNA]</scope>
    <source>
        <strain evidence="5">BCC8398</strain>
    </source>
</reference>
<keyword evidence="3" id="KW-0560">Oxidoreductase</keyword>
<dbReference type="OrthoDB" id="10265891at2759"/>
<keyword evidence="2" id="KW-0288">FMN</keyword>
<dbReference type="AlphaFoldDB" id="A0A1B9GU87"/>
<dbReference type="CDD" id="cd04730">
    <property type="entry name" value="NPD_like"/>
    <property type="match status" value="1"/>
</dbReference>
<keyword evidence="1" id="KW-0285">Flavoprotein</keyword>
<dbReference type="GO" id="GO:0018580">
    <property type="term" value="F:nitronate monooxygenase activity"/>
    <property type="evidence" value="ECO:0007669"/>
    <property type="project" value="InterPro"/>
</dbReference>
<sequence>MSVISTPITQLFGIQHPILLAGMNVAAGPELAAAVSNAGGLGVIGGLGYTPKHLRGIIKELKSSLSSPDLPFGVDLLIPSLAPTARKTNYDYTKGKLDELIDVIIEEKAKLFVCAIGVPPKDVVDRLHKAGIVCMNMVGHPKHVPKALEVGMDLICAQGGEGGGHTGTIPTSILIPACVDACKGKKSSLTGQAVHVIAAGGIYDGRGLAASLMFGAEGVWVGTRFVASSEAAAPKKHKELILSADHGDANTTLIYTGRPLRVRQTDYVKSWNSRQDEVLALTKQGKLPHELELEKHPEKSIEGRPWLMGDVSAMINEVKPAKDIIDEMVSDAKALLERGHGYVQNKSVRAKL</sequence>